<evidence type="ECO:0000259" key="8">
    <source>
        <dbReference type="Pfam" id="PF06808"/>
    </source>
</evidence>
<keyword evidence="3" id="KW-0997">Cell inner membrane</keyword>
<proteinExistence type="predicted"/>
<dbReference type="InterPro" id="IPR010656">
    <property type="entry name" value="DctM"/>
</dbReference>
<dbReference type="PANTHER" id="PTHR33362:SF2">
    <property type="entry name" value="TRAP TRANSPORTER LARGE PERMEASE PROTEIN"/>
    <property type="match status" value="1"/>
</dbReference>
<keyword evidence="10" id="KW-1185">Reference proteome</keyword>
<accession>A0ABY4CLL3</accession>
<organism evidence="9 10">
    <name type="scientific">Fodinisporobacter ferrooxydans</name>
    <dbReference type="NCBI Taxonomy" id="2901836"/>
    <lineage>
        <taxon>Bacteria</taxon>
        <taxon>Bacillati</taxon>
        <taxon>Bacillota</taxon>
        <taxon>Bacilli</taxon>
        <taxon>Bacillales</taxon>
        <taxon>Alicyclobacillaceae</taxon>
        <taxon>Fodinisporobacter</taxon>
    </lineage>
</organism>
<gene>
    <name evidence="9" type="ORF">LSG31_21000</name>
</gene>
<keyword evidence="5 7" id="KW-1133">Transmembrane helix</keyword>
<feature type="transmembrane region" description="Helical" evidence="7">
    <location>
        <begin position="116"/>
        <end position="134"/>
    </location>
</feature>
<reference evidence="9" key="1">
    <citation type="submission" date="2021-12" db="EMBL/GenBank/DDBJ databases">
        <title>Alicyclobacillaceae gen. nov., sp. nov., isolated from chalcocite enrichment system.</title>
        <authorList>
            <person name="Jiang Z."/>
        </authorList>
    </citation>
    <scope>NUCLEOTIDE SEQUENCE</scope>
    <source>
        <strain evidence="9">MYW30-H2</strain>
    </source>
</reference>
<evidence type="ECO:0000256" key="5">
    <source>
        <dbReference type="ARBA" id="ARBA00022989"/>
    </source>
</evidence>
<dbReference type="RefSeq" id="WP_347437001.1">
    <property type="nucleotide sequence ID" value="NZ_CP089291.1"/>
</dbReference>
<evidence type="ECO:0000313" key="10">
    <source>
        <dbReference type="Proteomes" id="UP000830167"/>
    </source>
</evidence>
<dbReference type="PANTHER" id="PTHR33362">
    <property type="entry name" value="SIALIC ACID TRAP TRANSPORTER PERMEASE PROTEIN SIAT-RELATED"/>
    <property type="match status" value="1"/>
</dbReference>
<dbReference type="Pfam" id="PF06808">
    <property type="entry name" value="DctM"/>
    <property type="match status" value="1"/>
</dbReference>
<feature type="transmembrane region" description="Helical" evidence="7">
    <location>
        <begin position="38"/>
        <end position="57"/>
    </location>
</feature>
<feature type="domain" description="TRAP C4-dicarboxylate transport system permease DctM subunit" evidence="8">
    <location>
        <begin position="2"/>
        <end position="131"/>
    </location>
</feature>
<evidence type="ECO:0000256" key="7">
    <source>
        <dbReference type="SAM" id="Phobius"/>
    </source>
</evidence>
<evidence type="ECO:0000256" key="6">
    <source>
        <dbReference type="ARBA" id="ARBA00023136"/>
    </source>
</evidence>
<keyword evidence="2" id="KW-1003">Cell membrane</keyword>
<keyword evidence="6 7" id="KW-0472">Membrane</keyword>
<name>A0ABY4CLL3_9BACL</name>
<evidence type="ECO:0000256" key="1">
    <source>
        <dbReference type="ARBA" id="ARBA00004429"/>
    </source>
</evidence>
<evidence type="ECO:0000256" key="4">
    <source>
        <dbReference type="ARBA" id="ARBA00022692"/>
    </source>
</evidence>
<dbReference type="InterPro" id="IPR004681">
    <property type="entry name" value="TRAP_DctM"/>
</dbReference>
<dbReference type="Proteomes" id="UP000830167">
    <property type="component" value="Chromosome"/>
</dbReference>
<evidence type="ECO:0000256" key="3">
    <source>
        <dbReference type="ARBA" id="ARBA00022519"/>
    </source>
</evidence>
<sequence>MVTCMFFGGITGSAVADASSIGSIMIPMMEKKGYAKDYSVAVTCTASIQGVIVPPSHNLILYSLAAGGVSISALFMAGIIPGVVLCLALMIASYVIAVKRNFPKGESIPKEKWRSVIIQGLLSLTTALIIKYSLGSSSC</sequence>
<protein>
    <submittedName>
        <fullName evidence="9">TRAP transporter large permease subunit</fullName>
    </submittedName>
</protein>
<feature type="transmembrane region" description="Helical" evidence="7">
    <location>
        <begin position="6"/>
        <end position="26"/>
    </location>
</feature>
<evidence type="ECO:0000256" key="2">
    <source>
        <dbReference type="ARBA" id="ARBA00022475"/>
    </source>
</evidence>
<dbReference type="EMBL" id="CP089291">
    <property type="protein sequence ID" value="UOF90307.1"/>
    <property type="molecule type" value="Genomic_DNA"/>
</dbReference>
<evidence type="ECO:0000313" key="9">
    <source>
        <dbReference type="EMBL" id="UOF90307.1"/>
    </source>
</evidence>
<keyword evidence="4 7" id="KW-0812">Transmembrane</keyword>
<feature type="transmembrane region" description="Helical" evidence="7">
    <location>
        <begin position="69"/>
        <end position="96"/>
    </location>
</feature>
<comment type="subcellular location">
    <subcellularLocation>
        <location evidence="1">Cell inner membrane</location>
        <topology evidence="1">Multi-pass membrane protein</topology>
    </subcellularLocation>
</comment>